<dbReference type="EMBL" id="LKAJ01000002">
    <property type="protein sequence ID" value="KRG22118.1"/>
    <property type="molecule type" value="Genomic_DNA"/>
</dbReference>
<dbReference type="OrthoDB" id="9808735at2"/>
<dbReference type="STRING" id="295108.HT99x_00535"/>
<organism evidence="3">
    <name type="scientific">Candidatus Berkiella aquae</name>
    <dbReference type="NCBI Taxonomy" id="295108"/>
    <lineage>
        <taxon>Bacteria</taxon>
        <taxon>Pseudomonadati</taxon>
        <taxon>Pseudomonadota</taxon>
        <taxon>Gammaproteobacteria</taxon>
        <taxon>Candidatus Berkiellales</taxon>
        <taxon>Candidatus Berkiellaceae</taxon>
        <taxon>Candidatus Berkiella</taxon>
    </lineage>
</organism>
<dbReference type="Proteomes" id="UP000051497">
    <property type="component" value="Unassembled WGS sequence"/>
</dbReference>
<feature type="domain" description="Rhodanese" evidence="2">
    <location>
        <begin position="50"/>
        <end position="140"/>
    </location>
</feature>
<dbReference type="EMBL" id="LKAJ02000001">
    <property type="protein sequence ID" value="MCS5712679.1"/>
    <property type="molecule type" value="Genomic_DNA"/>
</dbReference>
<keyword evidence="3" id="KW-0808">Transferase</keyword>
<evidence type="ECO:0000313" key="5">
    <source>
        <dbReference type="Proteomes" id="UP000051497"/>
    </source>
</evidence>
<evidence type="ECO:0000259" key="2">
    <source>
        <dbReference type="PROSITE" id="PS50206"/>
    </source>
</evidence>
<feature type="transmembrane region" description="Helical" evidence="1">
    <location>
        <begin position="12"/>
        <end position="30"/>
    </location>
</feature>
<dbReference type="EC" id="2.8.1.1" evidence="3"/>
<dbReference type="InterPro" id="IPR036873">
    <property type="entry name" value="Rhodanese-like_dom_sf"/>
</dbReference>
<dbReference type="GO" id="GO:0004792">
    <property type="term" value="F:thiosulfate-cyanide sulfurtransferase activity"/>
    <property type="evidence" value="ECO:0007669"/>
    <property type="project" value="UniProtKB-EC"/>
</dbReference>
<keyword evidence="5" id="KW-1185">Reference proteome</keyword>
<dbReference type="PANTHER" id="PTHR43031:SF18">
    <property type="entry name" value="RHODANESE-RELATED SULFURTRANSFERASES"/>
    <property type="match status" value="1"/>
</dbReference>
<dbReference type="InterPro" id="IPR001763">
    <property type="entry name" value="Rhodanese-like_dom"/>
</dbReference>
<evidence type="ECO:0000313" key="3">
    <source>
        <dbReference type="EMBL" id="KRG22118.1"/>
    </source>
</evidence>
<keyword evidence="1" id="KW-1133">Transmembrane helix</keyword>
<dbReference type="Gene3D" id="3.40.250.10">
    <property type="entry name" value="Rhodanese-like domain"/>
    <property type="match status" value="1"/>
</dbReference>
<keyword evidence="1" id="KW-0812">Transmembrane</keyword>
<dbReference type="Pfam" id="PF00581">
    <property type="entry name" value="Rhodanese"/>
    <property type="match status" value="1"/>
</dbReference>
<dbReference type="SMART" id="SM00450">
    <property type="entry name" value="RHOD"/>
    <property type="match status" value="1"/>
</dbReference>
<evidence type="ECO:0000256" key="1">
    <source>
        <dbReference type="SAM" id="Phobius"/>
    </source>
</evidence>
<keyword evidence="1" id="KW-0472">Membrane</keyword>
<name>A0A0Q9YMW4_9GAMM</name>
<reference evidence="4" key="2">
    <citation type="journal article" date="2016" name="Genome Announc.">
        <title>Draft Genome Sequences of Two Novel Amoeba-Resistant Intranuclear Bacteria, 'Candidatus Berkiella cookevillensis' and 'Candidatus Berkiella aquae'.</title>
        <authorList>
            <person name="Mehari Y.T."/>
            <person name="Arivett B.A."/>
            <person name="Farone A.L."/>
            <person name="Gunderson J.H."/>
            <person name="Farone M.B."/>
        </authorList>
    </citation>
    <scope>NUCLEOTIDE SEQUENCE</scope>
    <source>
        <strain evidence="4">HT99</strain>
    </source>
</reference>
<dbReference type="InterPro" id="IPR050229">
    <property type="entry name" value="GlpE_sulfurtransferase"/>
</dbReference>
<accession>A0A0Q9YMW4</accession>
<dbReference type="PROSITE" id="PS50206">
    <property type="entry name" value="RHODANESE_3"/>
    <property type="match status" value="1"/>
</dbReference>
<dbReference type="CDD" id="cd00158">
    <property type="entry name" value="RHOD"/>
    <property type="match status" value="1"/>
</dbReference>
<dbReference type="SUPFAM" id="SSF52821">
    <property type="entry name" value="Rhodanese/Cell cycle control phosphatase"/>
    <property type="match status" value="1"/>
</dbReference>
<comment type="caution">
    <text evidence="3">The sequence shown here is derived from an EMBL/GenBank/DDBJ whole genome shotgun (WGS) entry which is preliminary data.</text>
</comment>
<reference evidence="3" key="1">
    <citation type="submission" date="2015-09" db="EMBL/GenBank/DDBJ databases">
        <title>Draft Genome Sequences of Two Novel Amoeba-resistant Intranuclear Bacteria, Candidatus Berkiella cookevillensis and Candidatus Berkiella aquae.</title>
        <authorList>
            <person name="Mehari Y.T."/>
            <person name="Arivett B.A."/>
            <person name="Farone A.L."/>
            <person name="Gunderson J.H."/>
            <person name="Farone M.B."/>
        </authorList>
    </citation>
    <scope>NUCLEOTIDE SEQUENCE [LARGE SCALE GENOMIC DNA]</scope>
    <source>
        <strain evidence="3">HT99</strain>
    </source>
</reference>
<gene>
    <name evidence="3" type="primary">glpE</name>
    <name evidence="3" type="ORF">HT99x_00535</name>
    <name evidence="4" type="ORF">HT99x_014665</name>
</gene>
<reference evidence="4" key="3">
    <citation type="submission" date="2021-06" db="EMBL/GenBank/DDBJ databases">
        <title>Genomic Description and Analysis of Intracellular Bacteria, Candidatus Berkiella cookevillensis and Candidatus Berkiella aquae.</title>
        <authorList>
            <person name="Kidane D.T."/>
            <person name="Mehari Y.T."/>
            <person name="Rice F.C."/>
            <person name="Arivett B.A."/>
            <person name="Farone A.L."/>
            <person name="Berk S.G."/>
            <person name="Farone M.B."/>
        </authorList>
    </citation>
    <scope>NUCLEOTIDE SEQUENCE</scope>
    <source>
        <strain evidence="4">HT99</strain>
    </source>
</reference>
<dbReference type="AlphaFoldDB" id="A0A0Q9YMW4"/>
<dbReference type="PANTHER" id="PTHR43031">
    <property type="entry name" value="FAD-DEPENDENT OXIDOREDUCTASE"/>
    <property type="match status" value="1"/>
</dbReference>
<protein>
    <submittedName>
        <fullName evidence="4">Rhodanese-like domain-containing protein</fullName>
    </submittedName>
    <submittedName>
        <fullName evidence="3">Thiosulfate sulfurtransferase GlpE</fullName>
        <ecNumber evidence="3">2.8.1.1</ecNumber>
    </submittedName>
</protein>
<proteinExistence type="predicted"/>
<evidence type="ECO:0000313" key="4">
    <source>
        <dbReference type="EMBL" id="MCS5712679.1"/>
    </source>
</evidence>
<sequence>MNPLLTFFVEHWALSGTFLAIVFILLVNEWRHRSMGIPQLAPQDLVNLLNHSAGVVVDIRTQARFEQGHIIGAINLPQADFQGKLNTLNKYKTKPLVLVCANGSDAPKMAKILNANGFNQVYFLANGMDGWATAGMPVVK</sequence>
<dbReference type="RefSeq" id="WP_075065180.1">
    <property type="nucleotide sequence ID" value="NZ_LKAJ02000001.1"/>
</dbReference>